<dbReference type="EMBL" id="HBFP01006896">
    <property type="protein sequence ID" value="CAD8820540.1"/>
    <property type="molecule type" value="Transcribed_RNA"/>
</dbReference>
<proteinExistence type="predicted"/>
<organism evidence="1">
    <name type="scientific">Timspurckia oligopyrenoides</name>
    <dbReference type="NCBI Taxonomy" id="708627"/>
    <lineage>
        <taxon>Eukaryota</taxon>
        <taxon>Rhodophyta</taxon>
        <taxon>Bangiophyceae</taxon>
        <taxon>Porphyridiales</taxon>
        <taxon>Porphyridiaceae</taxon>
        <taxon>Timspurckia</taxon>
    </lineage>
</organism>
<reference evidence="1" key="1">
    <citation type="submission" date="2021-01" db="EMBL/GenBank/DDBJ databases">
        <authorList>
            <person name="Corre E."/>
            <person name="Pelletier E."/>
            <person name="Niang G."/>
            <person name="Scheremetjew M."/>
            <person name="Finn R."/>
            <person name="Kale V."/>
            <person name="Holt S."/>
            <person name="Cochrane G."/>
            <person name="Meng A."/>
            <person name="Brown T."/>
            <person name="Cohen L."/>
        </authorList>
    </citation>
    <scope>NUCLEOTIDE SEQUENCE</scope>
    <source>
        <strain evidence="1">CCMP3278</strain>
    </source>
</reference>
<evidence type="ECO:0000313" key="1">
    <source>
        <dbReference type="EMBL" id="CAD8820540.1"/>
    </source>
</evidence>
<accession>A0A7S0ZFV7</accession>
<protein>
    <recommendedName>
        <fullName evidence="2">Ferritin</fullName>
    </recommendedName>
</protein>
<dbReference type="AlphaFoldDB" id="A0A7S0ZFV7"/>
<sequence>MSQIRNTEFNGGRVHVVLPRMEMSSGMDGLHLNALCLVLEGFGMYPCIMDESGSSAIPVLVGEETRIHSEIIRARNRILQHQSLTRLISLAALNTSQFAQLNWIPPDLESMHNLTHEVFCRTLIQQVSQSITDYNLFWKSTEFTEQPALDRFMSTMINEQNAMNTLLHARTVRHSQ</sequence>
<evidence type="ECO:0008006" key="2">
    <source>
        <dbReference type="Google" id="ProtNLM"/>
    </source>
</evidence>
<name>A0A7S0ZFV7_9RHOD</name>
<gene>
    <name evidence="1" type="ORF">TOLI1172_LOCUS4932</name>
</gene>